<evidence type="ECO:0000256" key="1">
    <source>
        <dbReference type="SAM" id="Phobius"/>
    </source>
</evidence>
<keyword evidence="3" id="KW-1185">Reference proteome</keyword>
<reference evidence="3" key="1">
    <citation type="journal article" date="2019" name="Int. J. Syst. Evol. Microbiol.">
        <title>The Global Catalogue of Microorganisms (GCM) 10K type strain sequencing project: providing services to taxonomists for standard genome sequencing and annotation.</title>
        <authorList>
            <consortium name="The Broad Institute Genomics Platform"/>
            <consortium name="The Broad Institute Genome Sequencing Center for Infectious Disease"/>
            <person name="Wu L."/>
            <person name="Ma J."/>
        </authorList>
    </citation>
    <scope>NUCLEOTIDE SEQUENCE [LARGE SCALE GENOMIC DNA]</scope>
    <source>
        <strain evidence="3">JCM 18198</strain>
    </source>
</reference>
<keyword evidence="1" id="KW-0812">Transmembrane</keyword>
<dbReference type="EMBL" id="BAABIP010000005">
    <property type="protein sequence ID" value="GAA4758334.1"/>
    <property type="molecule type" value="Genomic_DNA"/>
</dbReference>
<evidence type="ECO:0000313" key="3">
    <source>
        <dbReference type="Proteomes" id="UP001500141"/>
    </source>
</evidence>
<evidence type="ECO:0008006" key="4">
    <source>
        <dbReference type="Google" id="ProtNLM"/>
    </source>
</evidence>
<organism evidence="2 3">
    <name type="scientific">Flavobacterium hankyongi</name>
    <dbReference type="NCBI Taxonomy" id="1176532"/>
    <lineage>
        <taxon>Bacteria</taxon>
        <taxon>Pseudomonadati</taxon>
        <taxon>Bacteroidota</taxon>
        <taxon>Flavobacteriia</taxon>
        <taxon>Flavobacteriales</taxon>
        <taxon>Flavobacteriaceae</taxon>
        <taxon>Flavobacterium</taxon>
    </lineage>
</organism>
<feature type="transmembrane region" description="Helical" evidence="1">
    <location>
        <begin position="49"/>
        <end position="71"/>
    </location>
</feature>
<comment type="caution">
    <text evidence="2">The sequence shown here is derived from an EMBL/GenBank/DDBJ whole genome shotgun (WGS) entry which is preliminary data.</text>
</comment>
<keyword evidence="1" id="KW-0472">Membrane</keyword>
<dbReference type="Proteomes" id="UP001500141">
    <property type="component" value="Unassembled WGS sequence"/>
</dbReference>
<gene>
    <name evidence="2" type="ORF">GCM10023230_02950</name>
</gene>
<sequence>MLFSLGMAIFHTVIVSVLFEIKIKGWFFFVFNPLVLGVTALLYKQAVFLVFLVMVISVFALGIIGMIYAGIRDGFKESKKNERFYKKYNIKPKSKTRKTIYGLLTLVLFVVLGLSGFYMFLIIFAIIILQPFLPNNKNRFLKFQGILPTSKIHTVAMGLAEVKGKLQYKERPILAPIKDKECIGFRYVIEQISRDKDGKTSYTTIFEETKCNRFYIEDETGKIEVKPEELEMIWLSENSQYSDSGKRFTQYLLQPNDQMILVGKVSLENNTPVFEYESIKKVFAIAPLDKLEEHNESKPFTDSIHRFTAVFVMIVALILITPIKIEKNTIFISKPQFGNPFKDVKSFEDFMEKIHEQPENEQTN</sequence>
<evidence type="ECO:0000313" key="2">
    <source>
        <dbReference type="EMBL" id="GAA4758334.1"/>
    </source>
</evidence>
<keyword evidence="1" id="KW-1133">Transmembrane helix</keyword>
<protein>
    <recommendedName>
        <fullName evidence="4">DUF4178 domain-containing protein</fullName>
    </recommendedName>
</protein>
<name>A0ABP8ZJD8_9FLAO</name>
<accession>A0ABP8ZJD8</accession>
<feature type="transmembrane region" description="Helical" evidence="1">
    <location>
        <begin position="100"/>
        <end position="129"/>
    </location>
</feature>
<proteinExistence type="predicted"/>